<evidence type="ECO:0000313" key="8">
    <source>
        <dbReference type="EMBL" id="KAL1528241.1"/>
    </source>
</evidence>
<dbReference type="GO" id="GO:0008198">
    <property type="term" value="F:ferrous iron binding"/>
    <property type="evidence" value="ECO:0007669"/>
    <property type="project" value="TreeGrafter"/>
</dbReference>
<proteinExistence type="predicted"/>
<evidence type="ECO:0000313" key="9">
    <source>
        <dbReference type="Proteomes" id="UP001515480"/>
    </source>
</evidence>
<keyword evidence="2" id="KW-0479">Metal-binding</keyword>
<comment type="caution">
    <text evidence="8">The sequence shown here is derived from an EMBL/GenBank/DDBJ whole genome shotgun (WGS) entry which is preliminary data.</text>
</comment>
<dbReference type="PANTHER" id="PTHR12907:SF26">
    <property type="entry name" value="HIF PROLYL HYDROXYLASE, ISOFORM C"/>
    <property type="match status" value="1"/>
</dbReference>
<dbReference type="Proteomes" id="UP001515480">
    <property type="component" value="Unassembled WGS sequence"/>
</dbReference>
<dbReference type="InterPro" id="IPR044862">
    <property type="entry name" value="Pro_4_hyd_alph_FE2OG_OXY"/>
</dbReference>
<dbReference type="AlphaFoldDB" id="A0AB34K5K0"/>
<evidence type="ECO:0000259" key="7">
    <source>
        <dbReference type="PROSITE" id="PS51471"/>
    </source>
</evidence>
<dbReference type="GO" id="GO:0071456">
    <property type="term" value="P:cellular response to hypoxia"/>
    <property type="evidence" value="ECO:0007669"/>
    <property type="project" value="TreeGrafter"/>
</dbReference>
<name>A0AB34K5K0_PRYPA</name>
<dbReference type="InterPro" id="IPR006620">
    <property type="entry name" value="Pro_4_hyd_alph"/>
</dbReference>
<dbReference type="SMART" id="SM00702">
    <property type="entry name" value="P4Hc"/>
    <property type="match status" value="1"/>
</dbReference>
<dbReference type="PANTHER" id="PTHR12907">
    <property type="entry name" value="EGL NINE HOMOLOG-RELATED"/>
    <property type="match status" value="1"/>
</dbReference>
<protein>
    <recommendedName>
        <fullName evidence="7">Fe2OG dioxygenase domain-containing protein</fullName>
    </recommendedName>
</protein>
<evidence type="ECO:0000256" key="2">
    <source>
        <dbReference type="ARBA" id="ARBA00022723"/>
    </source>
</evidence>
<dbReference type="PROSITE" id="PS51471">
    <property type="entry name" value="FE2OG_OXY"/>
    <property type="match status" value="1"/>
</dbReference>
<dbReference type="Pfam" id="PF13640">
    <property type="entry name" value="2OG-FeII_Oxy_3"/>
    <property type="match status" value="1"/>
</dbReference>
<accession>A0AB34K5K0</accession>
<keyword evidence="6" id="KW-0408">Iron</keyword>
<dbReference type="GO" id="GO:0031543">
    <property type="term" value="F:peptidyl-proline dioxygenase activity"/>
    <property type="evidence" value="ECO:0007669"/>
    <property type="project" value="TreeGrafter"/>
</dbReference>
<keyword evidence="4" id="KW-0223">Dioxygenase</keyword>
<feature type="domain" description="Fe2OG dioxygenase" evidence="7">
    <location>
        <begin position="908"/>
        <end position="1001"/>
    </location>
</feature>
<evidence type="ECO:0000256" key="5">
    <source>
        <dbReference type="ARBA" id="ARBA00023002"/>
    </source>
</evidence>
<dbReference type="InterPro" id="IPR005123">
    <property type="entry name" value="Oxoglu/Fe-dep_dioxygenase_dom"/>
</dbReference>
<dbReference type="EMBL" id="JBGBPQ010000002">
    <property type="protein sequence ID" value="KAL1528241.1"/>
    <property type="molecule type" value="Genomic_DNA"/>
</dbReference>
<dbReference type="Gene3D" id="2.60.120.620">
    <property type="entry name" value="q2cbj1_9rhob like domain"/>
    <property type="match status" value="1"/>
</dbReference>
<keyword evidence="9" id="KW-1185">Reference proteome</keyword>
<gene>
    <name evidence="8" type="ORF">AB1Y20_009599</name>
</gene>
<evidence type="ECO:0000256" key="6">
    <source>
        <dbReference type="ARBA" id="ARBA00023004"/>
    </source>
</evidence>
<evidence type="ECO:0000256" key="1">
    <source>
        <dbReference type="ARBA" id="ARBA00001961"/>
    </source>
</evidence>
<evidence type="ECO:0000256" key="4">
    <source>
        <dbReference type="ARBA" id="ARBA00022964"/>
    </source>
</evidence>
<keyword evidence="5" id="KW-0560">Oxidoreductase</keyword>
<sequence>MQPGEQAPSPGLRRILTSLSIPPSSSVLSCEAAASMDVNVFGDRTEDVREWVFHELAARADWGAPRAPSGPWPVVEAHAVPATSAACSVAAASSVVDAHADSAMSTTWPVVGAHTVSIAAVVSPVVDAHAAAATAQPLITISAAAPTSANSCTALVVPTMLPLLTSSAASSAAHAAGELMRTDVLASEQLDIERAVAEFIGAVPAALLLHTPSALPDAERVDTRRRHLLTCGASSVRAGTAFVREWLRFCERRALVRFGLPVDADLMNAFLADVDAAARRRSAGHKSRTGSSVQHAMACAARWTSDHAGLPFDAAKLPTVRKSSAPVREREPRWAEMWEPAVLVHLLRVAIDNRQRGLVRATAAAVYLVCAASMRLVNGLRSAPPIIDESLVFHGVAVLSKGRRRSSMAPSPWSVPCVSPDGSITDSEVALGLQTALSHLPPDCCSMFPQLHDDGGRAVALERAVGVYPAARASSTQLETHELGMWADPDRAMACWQRSVEECSSGLILGPFTASQLNQPSSSGFPALGYGRWRPLPRFAIKQKDPLAQLSAQAAAAASRGDHSSAKRLYAAALRLLPPHHARHAAASPAAPPASSLLVGLARAHAAAAEWWDALLAAEAAASAADGALSAAREAGGATDGVALAWLRARLALGGAAAEVGLLSVAEAALEPVRAVAPESCAALWAAVCARREAVGRGEGRREESARLLRALGKRAEVWVRMASGVEDGAEGVAAMVECGFVEAEEVAAGGEALADAAMYRALLFGAKKALQHESSARGHGRAGEMGGGRYRCVAPEAVLRPGAAGVLSEAHVATLRDRRFVVVDNAFDSDAVARAAAEVRAMVAAGTLVADADDVCNPLQRAFNAPLWDATQAAHLRDNSPALMGAIDQMMTTPAAIATQLELPLRVPQTVLVAAYPEGAYYRRHLDSYDGRDIPRLLTVLLYLAWEPREGGELRLHLPDGAHTIDPVPGRVVVFWAREVEHEVLRSHGERLAATLWIWGTEKDEHGR</sequence>
<dbReference type="InterPro" id="IPR051559">
    <property type="entry name" value="HIF_prolyl_hydroxylases"/>
</dbReference>
<comment type="cofactor">
    <cofactor evidence="1">
        <name>L-ascorbate</name>
        <dbReference type="ChEBI" id="CHEBI:38290"/>
    </cofactor>
</comment>
<reference evidence="8 9" key="1">
    <citation type="journal article" date="2024" name="Science">
        <title>Giant polyketide synthase enzymes in the biosynthesis of giant marine polyether toxins.</title>
        <authorList>
            <person name="Fallon T.R."/>
            <person name="Shende V.V."/>
            <person name="Wierzbicki I.H."/>
            <person name="Pendleton A.L."/>
            <person name="Watervoot N.F."/>
            <person name="Auber R.P."/>
            <person name="Gonzalez D.J."/>
            <person name="Wisecaver J.H."/>
            <person name="Moore B.S."/>
        </authorList>
    </citation>
    <scope>NUCLEOTIDE SEQUENCE [LARGE SCALE GENOMIC DNA]</scope>
    <source>
        <strain evidence="8 9">12B1</strain>
    </source>
</reference>
<dbReference type="GO" id="GO:0031418">
    <property type="term" value="F:L-ascorbic acid binding"/>
    <property type="evidence" value="ECO:0007669"/>
    <property type="project" value="UniProtKB-KW"/>
</dbReference>
<organism evidence="8 9">
    <name type="scientific">Prymnesium parvum</name>
    <name type="common">Toxic golden alga</name>
    <dbReference type="NCBI Taxonomy" id="97485"/>
    <lineage>
        <taxon>Eukaryota</taxon>
        <taxon>Haptista</taxon>
        <taxon>Haptophyta</taxon>
        <taxon>Prymnesiophyceae</taxon>
        <taxon>Prymnesiales</taxon>
        <taxon>Prymnesiaceae</taxon>
        <taxon>Prymnesium</taxon>
    </lineage>
</organism>
<keyword evidence="3" id="KW-0847">Vitamin C</keyword>
<evidence type="ECO:0000256" key="3">
    <source>
        <dbReference type="ARBA" id="ARBA00022896"/>
    </source>
</evidence>